<evidence type="ECO:0000313" key="3">
    <source>
        <dbReference type="Proteomes" id="UP000237000"/>
    </source>
</evidence>
<accession>A0A2P5FCE6</accession>
<proteinExistence type="predicted"/>
<dbReference type="InParanoid" id="A0A2P5FCE6"/>
<gene>
    <name evidence="2" type="ORF">TorRG33x02_089680</name>
</gene>
<dbReference type="Proteomes" id="UP000237000">
    <property type="component" value="Unassembled WGS sequence"/>
</dbReference>
<sequence>MVTSKKPINLSKAESEYFVKHWRSKLFFASGLDTATSHQSLRSAKAKRSAEEEEEDDLVCPPSTKKLCSIARNKLRYVSKSHEA</sequence>
<keyword evidence="3" id="KW-1185">Reference proteome</keyword>
<comment type="caution">
    <text evidence="2">The sequence shown here is derived from an EMBL/GenBank/DDBJ whole genome shotgun (WGS) entry which is preliminary data.</text>
</comment>
<protein>
    <submittedName>
        <fullName evidence="2">Uncharacterized protein</fullName>
    </submittedName>
</protein>
<dbReference type="OrthoDB" id="10469000at2759"/>
<dbReference type="AlphaFoldDB" id="A0A2P5FCE6"/>
<name>A0A2P5FCE6_TREOI</name>
<feature type="region of interest" description="Disordered" evidence="1">
    <location>
        <begin position="36"/>
        <end position="56"/>
    </location>
</feature>
<reference evidence="3" key="1">
    <citation type="submission" date="2016-06" db="EMBL/GenBank/DDBJ databases">
        <title>Parallel loss of symbiosis genes in relatives of nitrogen-fixing non-legume Parasponia.</title>
        <authorList>
            <person name="Van Velzen R."/>
            <person name="Holmer R."/>
            <person name="Bu F."/>
            <person name="Rutten L."/>
            <person name="Van Zeijl A."/>
            <person name="Liu W."/>
            <person name="Santuari L."/>
            <person name="Cao Q."/>
            <person name="Sharma T."/>
            <person name="Shen D."/>
            <person name="Roswanjaya Y."/>
            <person name="Wardhani T."/>
            <person name="Kalhor M.S."/>
            <person name="Jansen J."/>
            <person name="Van den Hoogen J."/>
            <person name="Gungor B."/>
            <person name="Hartog M."/>
            <person name="Hontelez J."/>
            <person name="Verver J."/>
            <person name="Yang W.-C."/>
            <person name="Schijlen E."/>
            <person name="Repin R."/>
            <person name="Schilthuizen M."/>
            <person name="Schranz E."/>
            <person name="Heidstra R."/>
            <person name="Miyata K."/>
            <person name="Fedorova E."/>
            <person name="Kohlen W."/>
            <person name="Bisseling T."/>
            <person name="Smit S."/>
            <person name="Geurts R."/>
        </authorList>
    </citation>
    <scope>NUCLEOTIDE SEQUENCE [LARGE SCALE GENOMIC DNA]</scope>
    <source>
        <strain evidence="3">cv. RG33-2</strain>
    </source>
</reference>
<evidence type="ECO:0000313" key="2">
    <source>
        <dbReference type="EMBL" id="PON95446.1"/>
    </source>
</evidence>
<organism evidence="2 3">
    <name type="scientific">Trema orientale</name>
    <name type="common">Charcoal tree</name>
    <name type="synonym">Celtis orientalis</name>
    <dbReference type="NCBI Taxonomy" id="63057"/>
    <lineage>
        <taxon>Eukaryota</taxon>
        <taxon>Viridiplantae</taxon>
        <taxon>Streptophyta</taxon>
        <taxon>Embryophyta</taxon>
        <taxon>Tracheophyta</taxon>
        <taxon>Spermatophyta</taxon>
        <taxon>Magnoliopsida</taxon>
        <taxon>eudicotyledons</taxon>
        <taxon>Gunneridae</taxon>
        <taxon>Pentapetalae</taxon>
        <taxon>rosids</taxon>
        <taxon>fabids</taxon>
        <taxon>Rosales</taxon>
        <taxon>Cannabaceae</taxon>
        <taxon>Trema</taxon>
    </lineage>
</organism>
<dbReference type="EMBL" id="JXTC01000045">
    <property type="protein sequence ID" value="PON95446.1"/>
    <property type="molecule type" value="Genomic_DNA"/>
</dbReference>
<evidence type="ECO:0000256" key="1">
    <source>
        <dbReference type="SAM" id="MobiDB-lite"/>
    </source>
</evidence>